<keyword evidence="3 4" id="KW-0238">DNA-binding</keyword>
<comment type="subcellular location">
    <subcellularLocation>
        <location evidence="4">Cytoplasm</location>
        <location evidence="4">Nucleoid</location>
    </subcellularLocation>
</comment>
<sequence>MFKGGMGNIMKQAQAMQEKMQKMQAEVAAMEVTGEAGAGLVKVTMLGNHNVRRVSIDDSLMQDDKDMLEDLIAAAINDAVRRVEETSKEKMASVTGGLQLPPGMKMPF</sequence>
<accession>A0A1H6NAZ4</accession>
<dbReference type="InterPro" id="IPR004401">
    <property type="entry name" value="YbaB/EbfC"/>
</dbReference>
<dbReference type="InterPro" id="IPR036894">
    <property type="entry name" value="YbaB-like_sf"/>
</dbReference>
<dbReference type="STRING" id="173990.SAMN05660691_03622"/>
<dbReference type="Pfam" id="PF02575">
    <property type="entry name" value="YbaB_DNA_bd"/>
    <property type="match status" value="1"/>
</dbReference>
<dbReference type="PIRSF" id="PIRSF004555">
    <property type="entry name" value="UCP004555"/>
    <property type="match status" value="1"/>
</dbReference>
<dbReference type="Proteomes" id="UP000199371">
    <property type="component" value="Unassembled WGS sequence"/>
</dbReference>
<keyword evidence="2 4" id="KW-0963">Cytoplasm</keyword>
<evidence type="ECO:0000256" key="4">
    <source>
        <dbReference type="HAMAP-Rule" id="MF_00274"/>
    </source>
</evidence>
<dbReference type="GO" id="GO:0043590">
    <property type="term" value="C:bacterial nucleoid"/>
    <property type="evidence" value="ECO:0007669"/>
    <property type="project" value="UniProtKB-UniRule"/>
</dbReference>
<evidence type="ECO:0000256" key="1">
    <source>
        <dbReference type="ARBA" id="ARBA00011738"/>
    </source>
</evidence>
<protein>
    <recommendedName>
        <fullName evidence="4">Nucleoid-associated protein SAMN05660691_03622</fullName>
    </recommendedName>
</protein>
<dbReference type="EMBL" id="FNXF01000018">
    <property type="protein sequence ID" value="SEI09791.1"/>
    <property type="molecule type" value="Genomic_DNA"/>
</dbReference>
<name>A0A1H6NAZ4_9GAMM</name>
<dbReference type="RefSeq" id="WP_092796297.1">
    <property type="nucleotide sequence ID" value="NZ_DASWWU010000004.1"/>
</dbReference>
<dbReference type="GO" id="GO:0003677">
    <property type="term" value="F:DNA binding"/>
    <property type="evidence" value="ECO:0007669"/>
    <property type="project" value="UniProtKB-UniRule"/>
</dbReference>
<gene>
    <name evidence="7" type="ORF">SAMN05660691_03622</name>
</gene>
<organism evidence="7 8">
    <name type="scientific">Rheinheimera pacifica</name>
    <dbReference type="NCBI Taxonomy" id="173990"/>
    <lineage>
        <taxon>Bacteria</taxon>
        <taxon>Pseudomonadati</taxon>
        <taxon>Pseudomonadota</taxon>
        <taxon>Gammaproteobacteria</taxon>
        <taxon>Chromatiales</taxon>
        <taxon>Chromatiaceae</taxon>
        <taxon>Rheinheimera</taxon>
    </lineage>
</organism>
<evidence type="ECO:0000256" key="3">
    <source>
        <dbReference type="ARBA" id="ARBA00023125"/>
    </source>
</evidence>
<dbReference type="SUPFAM" id="SSF82607">
    <property type="entry name" value="YbaB-like"/>
    <property type="match status" value="1"/>
</dbReference>
<dbReference type="AlphaFoldDB" id="A0A1H6NAZ4"/>
<keyword evidence="8" id="KW-1185">Reference proteome</keyword>
<proteinExistence type="inferred from homology"/>
<dbReference type="OrthoDB" id="9808738at2"/>
<dbReference type="HAMAP" id="MF_00274">
    <property type="entry name" value="DNA_YbaB_EbfC"/>
    <property type="match status" value="1"/>
</dbReference>
<dbReference type="Gene3D" id="3.30.1310.10">
    <property type="entry name" value="Nucleoid-associated protein YbaB-like domain"/>
    <property type="match status" value="1"/>
</dbReference>
<comment type="similarity">
    <text evidence="4">Belongs to the YbaB/EbfC family.</text>
</comment>
<evidence type="ECO:0000256" key="5">
    <source>
        <dbReference type="SAM" id="Coils"/>
    </source>
</evidence>
<feature type="coiled-coil region" evidence="5">
    <location>
        <begin position="6"/>
        <end position="33"/>
    </location>
</feature>
<reference evidence="8" key="1">
    <citation type="submission" date="2016-10" db="EMBL/GenBank/DDBJ databases">
        <authorList>
            <person name="Varghese N."/>
            <person name="Submissions S."/>
        </authorList>
    </citation>
    <scope>NUCLEOTIDE SEQUENCE [LARGE SCALE GENOMIC DNA]</scope>
    <source>
        <strain evidence="8">DSM 17616</strain>
    </source>
</reference>
<evidence type="ECO:0000256" key="2">
    <source>
        <dbReference type="ARBA" id="ARBA00022490"/>
    </source>
</evidence>
<dbReference type="PANTHER" id="PTHR33449">
    <property type="entry name" value="NUCLEOID-ASSOCIATED PROTEIN YBAB"/>
    <property type="match status" value="1"/>
</dbReference>
<evidence type="ECO:0000313" key="7">
    <source>
        <dbReference type="EMBL" id="SEI09791.1"/>
    </source>
</evidence>
<comment type="subunit">
    <text evidence="1 4">Homodimer.</text>
</comment>
<keyword evidence="5" id="KW-0175">Coiled coil</keyword>
<dbReference type="FunFam" id="3.30.1310.10:FF:000001">
    <property type="entry name" value="Nucleoid-associated protein YbaB"/>
    <property type="match status" value="1"/>
</dbReference>
<dbReference type="GO" id="GO:0005829">
    <property type="term" value="C:cytosol"/>
    <property type="evidence" value="ECO:0007669"/>
    <property type="project" value="TreeGrafter"/>
</dbReference>
<evidence type="ECO:0000256" key="6">
    <source>
        <dbReference type="SAM" id="MobiDB-lite"/>
    </source>
</evidence>
<evidence type="ECO:0000313" key="8">
    <source>
        <dbReference type="Proteomes" id="UP000199371"/>
    </source>
</evidence>
<feature type="region of interest" description="Disordered" evidence="6">
    <location>
        <begin position="87"/>
        <end position="108"/>
    </location>
</feature>
<dbReference type="PANTHER" id="PTHR33449:SF1">
    <property type="entry name" value="NUCLEOID-ASSOCIATED PROTEIN YBAB"/>
    <property type="match status" value="1"/>
</dbReference>
<comment type="function">
    <text evidence="4">Binds to DNA and alters its conformation. May be involved in regulation of gene expression, nucleoid organization and DNA protection.</text>
</comment>
<dbReference type="NCBIfam" id="TIGR00103">
    <property type="entry name" value="DNA_YbaB_EbfC"/>
    <property type="match status" value="1"/>
</dbReference>